<name>A0A8K0WK66_9HYPO</name>
<evidence type="ECO:0000259" key="1">
    <source>
        <dbReference type="PROSITE" id="PS51186"/>
    </source>
</evidence>
<organism evidence="2 3">
    <name type="scientific">Stachybotrys elegans</name>
    <dbReference type="NCBI Taxonomy" id="80388"/>
    <lineage>
        <taxon>Eukaryota</taxon>
        <taxon>Fungi</taxon>
        <taxon>Dikarya</taxon>
        <taxon>Ascomycota</taxon>
        <taxon>Pezizomycotina</taxon>
        <taxon>Sordariomycetes</taxon>
        <taxon>Hypocreomycetidae</taxon>
        <taxon>Hypocreales</taxon>
        <taxon>Stachybotryaceae</taxon>
        <taxon>Stachybotrys</taxon>
    </lineage>
</organism>
<dbReference type="AlphaFoldDB" id="A0A8K0WK66"/>
<sequence length="168" mass="18616">MPSWRHALPSDIEGLVKVADNVHPDLPESDDVFQERIILFPEGCLILTGDDGEVCGYAISHPIRHEEPPSLDKLLREIPPEANQYYIHDLAILPKMRGKGLAAEALRILLQVAEAYPSACLISVYGTTSFWSKFGFTAEPISDALTKKLEEYGEDATFMSRTRKGTSG</sequence>
<evidence type="ECO:0000313" key="3">
    <source>
        <dbReference type="Proteomes" id="UP000813444"/>
    </source>
</evidence>
<feature type="domain" description="N-acetyltransferase" evidence="1">
    <location>
        <begin position="2"/>
        <end position="164"/>
    </location>
</feature>
<dbReference type="InterPro" id="IPR016181">
    <property type="entry name" value="Acyl_CoA_acyltransferase"/>
</dbReference>
<dbReference type="Pfam" id="PF00583">
    <property type="entry name" value="Acetyltransf_1"/>
    <property type="match status" value="1"/>
</dbReference>
<dbReference type="Gene3D" id="3.40.630.30">
    <property type="match status" value="1"/>
</dbReference>
<accession>A0A8K0WK66</accession>
<dbReference type="OrthoDB" id="2445945at2759"/>
<reference evidence="2" key="1">
    <citation type="journal article" date="2021" name="Nat. Commun.">
        <title>Genetic determinants of endophytism in the Arabidopsis root mycobiome.</title>
        <authorList>
            <person name="Mesny F."/>
            <person name="Miyauchi S."/>
            <person name="Thiergart T."/>
            <person name="Pickel B."/>
            <person name="Atanasova L."/>
            <person name="Karlsson M."/>
            <person name="Huettel B."/>
            <person name="Barry K.W."/>
            <person name="Haridas S."/>
            <person name="Chen C."/>
            <person name="Bauer D."/>
            <person name="Andreopoulos W."/>
            <person name="Pangilinan J."/>
            <person name="LaButti K."/>
            <person name="Riley R."/>
            <person name="Lipzen A."/>
            <person name="Clum A."/>
            <person name="Drula E."/>
            <person name="Henrissat B."/>
            <person name="Kohler A."/>
            <person name="Grigoriev I.V."/>
            <person name="Martin F.M."/>
            <person name="Hacquard S."/>
        </authorList>
    </citation>
    <scope>NUCLEOTIDE SEQUENCE</scope>
    <source>
        <strain evidence="2">MPI-CAGE-CH-0235</strain>
    </source>
</reference>
<dbReference type="GO" id="GO:0016747">
    <property type="term" value="F:acyltransferase activity, transferring groups other than amino-acyl groups"/>
    <property type="evidence" value="ECO:0007669"/>
    <property type="project" value="InterPro"/>
</dbReference>
<protein>
    <submittedName>
        <fullName evidence="2">Acyl-CoA N-acyltransferase</fullName>
    </submittedName>
</protein>
<dbReference type="CDD" id="cd04301">
    <property type="entry name" value="NAT_SF"/>
    <property type="match status" value="1"/>
</dbReference>
<gene>
    <name evidence="2" type="ORF">B0I35DRAFT_445367</name>
</gene>
<dbReference type="EMBL" id="JAGPNK010000024">
    <property type="protein sequence ID" value="KAH7304237.1"/>
    <property type="molecule type" value="Genomic_DNA"/>
</dbReference>
<proteinExistence type="predicted"/>
<comment type="caution">
    <text evidence="2">The sequence shown here is derived from an EMBL/GenBank/DDBJ whole genome shotgun (WGS) entry which is preliminary data.</text>
</comment>
<keyword evidence="3" id="KW-1185">Reference proteome</keyword>
<dbReference type="SUPFAM" id="SSF55729">
    <property type="entry name" value="Acyl-CoA N-acyltransferases (Nat)"/>
    <property type="match status" value="1"/>
</dbReference>
<dbReference type="Proteomes" id="UP000813444">
    <property type="component" value="Unassembled WGS sequence"/>
</dbReference>
<dbReference type="InterPro" id="IPR000182">
    <property type="entry name" value="GNAT_dom"/>
</dbReference>
<evidence type="ECO:0000313" key="2">
    <source>
        <dbReference type="EMBL" id="KAH7304237.1"/>
    </source>
</evidence>
<dbReference type="PROSITE" id="PS51186">
    <property type="entry name" value="GNAT"/>
    <property type="match status" value="1"/>
</dbReference>